<dbReference type="AlphaFoldDB" id="A0A9D4YWM0"/>
<comment type="caution">
    <text evidence="1">The sequence shown here is derived from an EMBL/GenBank/DDBJ whole genome shotgun (WGS) entry which is preliminary data.</text>
</comment>
<dbReference type="EMBL" id="SIDB01000007">
    <property type="protein sequence ID" value="KAI3430541.1"/>
    <property type="molecule type" value="Genomic_DNA"/>
</dbReference>
<organism evidence="1 2">
    <name type="scientific">Chlorella vulgaris</name>
    <name type="common">Green alga</name>
    <dbReference type="NCBI Taxonomy" id="3077"/>
    <lineage>
        <taxon>Eukaryota</taxon>
        <taxon>Viridiplantae</taxon>
        <taxon>Chlorophyta</taxon>
        <taxon>core chlorophytes</taxon>
        <taxon>Trebouxiophyceae</taxon>
        <taxon>Chlorellales</taxon>
        <taxon>Chlorellaceae</taxon>
        <taxon>Chlorella clade</taxon>
        <taxon>Chlorella</taxon>
    </lineage>
</organism>
<protein>
    <submittedName>
        <fullName evidence="1">Uncharacterized protein</fullName>
    </submittedName>
</protein>
<dbReference type="PANTHER" id="PTHR34966:SF1">
    <property type="entry name" value="OS04G0508100 PROTEIN"/>
    <property type="match status" value="1"/>
</dbReference>
<dbReference type="PANTHER" id="PTHR34966">
    <property type="entry name" value="OSJNBA0043L24.15 PROTEIN"/>
    <property type="match status" value="1"/>
</dbReference>
<gene>
    <name evidence="1" type="ORF">D9Q98_005134</name>
</gene>
<proteinExistence type="predicted"/>
<dbReference type="Proteomes" id="UP001055712">
    <property type="component" value="Unassembled WGS sequence"/>
</dbReference>
<reference evidence="1" key="2">
    <citation type="submission" date="2020-11" db="EMBL/GenBank/DDBJ databases">
        <authorList>
            <person name="Cecchin M."/>
            <person name="Marcolungo L."/>
            <person name="Rossato M."/>
            <person name="Girolomoni L."/>
            <person name="Cosentino E."/>
            <person name="Cuine S."/>
            <person name="Li-Beisson Y."/>
            <person name="Delledonne M."/>
            <person name="Ballottari M."/>
        </authorList>
    </citation>
    <scope>NUCLEOTIDE SEQUENCE</scope>
    <source>
        <strain evidence="1">211/11P</strain>
        <tissue evidence="1">Whole cell</tissue>
    </source>
</reference>
<reference evidence="1" key="1">
    <citation type="journal article" date="2019" name="Plant J.">
        <title>Chlorella vulgaris genome assembly and annotation reveals the molecular basis for metabolic acclimation to high light conditions.</title>
        <authorList>
            <person name="Cecchin M."/>
            <person name="Marcolungo L."/>
            <person name="Rossato M."/>
            <person name="Girolomoni L."/>
            <person name="Cosentino E."/>
            <person name="Cuine S."/>
            <person name="Li-Beisson Y."/>
            <person name="Delledonne M."/>
            <person name="Ballottari M."/>
        </authorList>
    </citation>
    <scope>NUCLEOTIDE SEQUENCE</scope>
    <source>
        <strain evidence="1">211/11P</strain>
    </source>
</reference>
<evidence type="ECO:0000313" key="1">
    <source>
        <dbReference type="EMBL" id="KAI3430541.1"/>
    </source>
</evidence>
<name>A0A9D4YWM0_CHLVU</name>
<accession>A0A9D4YWM0</accession>
<sequence>MAFFQRVMSYLLNEVLVNGLANSRAFQKFAIRSSTLAEEAAKKTAQSKQQLGEHGSEFFKVFRDEMTKGLKEINSKSVK</sequence>
<keyword evidence="2" id="KW-1185">Reference proteome</keyword>
<dbReference type="OrthoDB" id="2101583at2759"/>
<evidence type="ECO:0000313" key="2">
    <source>
        <dbReference type="Proteomes" id="UP001055712"/>
    </source>
</evidence>